<reference evidence="3 4" key="1">
    <citation type="submission" date="2018-05" db="EMBL/GenBank/DDBJ databases">
        <title>Genetic diversity of glacier-inhabiting Cryobacterium bacteria in China and description of Cryobacterium mengkeensis sp. nov. and Arthrobacter glacialis sp. nov.</title>
        <authorList>
            <person name="Liu Q."/>
            <person name="Xin Y.-H."/>
        </authorList>
    </citation>
    <scope>NUCLEOTIDE SEQUENCE [LARGE SCALE GENOMIC DNA]</scope>
    <source>
        <strain evidence="3 4">LI2</strain>
    </source>
</reference>
<feature type="region of interest" description="Disordered" evidence="1">
    <location>
        <begin position="1"/>
        <end position="25"/>
    </location>
</feature>
<sequence length="226" mass="22747">MATSGTNGQGGNAPQPARKPKVSAKVYRRRRQVVGVLALLVVAGLVAGAIALASFFGGLGASDAGTHPAGPSASAAGSASPTGTAQTKPAAKPATPPSGVCDEAGIKVSGNLDKASYAAGEDPKLTLRVTNTGQAPCNINVGTSQMDFKVTSGEDVVFSSRDCQADSTNLVKNLKAGASEAANFTWKRNRSAPGCAKVAATPGAGTYVFVATLGKWSSDKVIFELH</sequence>
<feature type="compositionally biased region" description="Low complexity" evidence="1">
    <location>
        <begin position="66"/>
        <end position="93"/>
    </location>
</feature>
<dbReference type="GO" id="GO:0005975">
    <property type="term" value="P:carbohydrate metabolic process"/>
    <property type="evidence" value="ECO:0007669"/>
    <property type="project" value="UniProtKB-ARBA"/>
</dbReference>
<dbReference type="RefSeq" id="WP_110502658.1">
    <property type="nucleotide sequence ID" value="NZ_QJVD01000030.1"/>
</dbReference>
<evidence type="ECO:0008006" key="5">
    <source>
        <dbReference type="Google" id="ProtNLM"/>
    </source>
</evidence>
<feature type="transmembrane region" description="Helical" evidence="2">
    <location>
        <begin position="33"/>
        <end position="56"/>
    </location>
</feature>
<keyword evidence="4" id="KW-1185">Reference proteome</keyword>
<dbReference type="Proteomes" id="UP000247832">
    <property type="component" value="Unassembled WGS sequence"/>
</dbReference>
<evidence type="ECO:0000313" key="4">
    <source>
        <dbReference type="Proteomes" id="UP000247832"/>
    </source>
</evidence>
<keyword evidence="2" id="KW-1133">Transmembrane helix</keyword>
<accession>A0A2V5L3N7</accession>
<keyword evidence="2" id="KW-0812">Transmembrane</keyword>
<dbReference type="AlphaFoldDB" id="A0A2V5L3N7"/>
<feature type="region of interest" description="Disordered" evidence="1">
    <location>
        <begin position="66"/>
        <end position="101"/>
    </location>
</feature>
<proteinExistence type="predicted"/>
<organism evidence="3 4">
    <name type="scientific">Arthrobacter livingstonensis</name>
    <dbReference type="NCBI Taxonomy" id="670078"/>
    <lineage>
        <taxon>Bacteria</taxon>
        <taxon>Bacillati</taxon>
        <taxon>Actinomycetota</taxon>
        <taxon>Actinomycetes</taxon>
        <taxon>Micrococcales</taxon>
        <taxon>Micrococcaceae</taxon>
        <taxon>Arthrobacter</taxon>
    </lineage>
</organism>
<evidence type="ECO:0000313" key="3">
    <source>
        <dbReference type="EMBL" id="PYI65102.1"/>
    </source>
</evidence>
<gene>
    <name evidence="3" type="ORF">CVV68_19440</name>
</gene>
<comment type="caution">
    <text evidence="3">The sequence shown here is derived from an EMBL/GenBank/DDBJ whole genome shotgun (WGS) entry which is preliminary data.</text>
</comment>
<evidence type="ECO:0000256" key="1">
    <source>
        <dbReference type="SAM" id="MobiDB-lite"/>
    </source>
</evidence>
<dbReference type="EMBL" id="QJVD01000030">
    <property type="protein sequence ID" value="PYI65102.1"/>
    <property type="molecule type" value="Genomic_DNA"/>
</dbReference>
<protein>
    <recommendedName>
        <fullName evidence="5">DUF4232 domain-containing protein</fullName>
    </recommendedName>
</protein>
<evidence type="ECO:0000256" key="2">
    <source>
        <dbReference type="SAM" id="Phobius"/>
    </source>
</evidence>
<name>A0A2V5L3N7_9MICC</name>
<keyword evidence="2" id="KW-0472">Membrane</keyword>
<dbReference type="OrthoDB" id="5189092at2"/>
<dbReference type="InterPro" id="IPR013783">
    <property type="entry name" value="Ig-like_fold"/>
</dbReference>
<dbReference type="Gene3D" id="2.60.40.10">
    <property type="entry name" value="Immunoglobulins"/>
    <property type="match status" value="1"/>
</dbReference>